<sequence length="71" mass="8151">MYSEAASSRMFRYVTNKLSIHKPGTGTRLYRGYYEQATMDDKPPDVTQLVFVVHGIGQKYNQNKIISCCNE</sequence>
<keyword evidence="2" id="KW-1185">Reference proteome</keyword>
<protein>
    <submittedName>
        <fullName evidence="1">DDHD1</fullName>
    </submittedName>
</protein>
<name>A0A7J7K6H5_BUGNE</name>
<reference evidence="1" key="1">
    <citation type="submission" date="2020-06" db="EMBL/GenBank/DDBJ databases">
        <title>Draft genome of Bugula neritina, a colonial animal packing powerful symbionts and potential medicines.</title>
        <authorList>
            <person name="Rayko M."/>
        </authorList>
    </citation>
    <scope>NUCLEOTIDE SEQUENCE [LARGE SCALE GENOMIC DNA]</scope>
    <source>
        <strain evidence="1">Kwan_BN1</strain>
    </source>
</reference>
<dbReference type="EMBL" id="VXIV02001125">
    <property type="protein sequence ID" value="KAF6034220.1"/>
    <property type="molecule type" value="Genomic_DNA"/>
</dbReference>
<accession>A0A7J7K6H5</accession>
<evidence type="ECO:0000313" key="2">
    <source>
        <dbReference type="Proteomes" id="UP000593567"/>
    </source>
</evidence>
<gene>
    <name evidence="1" type="ORF">EB796_007462</name>
</gene>
<proteinExistence type="predicted"/>
<dbReference type="AlphaFoldDB" id="A0A7J7K6H5"/>
<comment type="caution">
    <text evidence="1">The sequence shown here is derived from an EMBL/GenBank/DDBJ whole genome shotgun (WGS) entry which is preliminary data.</text>
</comment>
<dbReference type="Proteomes" id="UP000593567">
    <property type="component" value="Unassembled WGS sequence"/>
</dbReference>
<dbReference type="OrthoDB" id="431378at2759"/>
<evidence type="ECO:0000313" key="1">
    <source>
        <dbReference type="EMBL" id="KAF6034220.1"/>
    </source>
</evidence>
<organism evidence="1 2">
    <name type="scientific">Bugula neritina</name>
    <name type="common">Brown bryozoan</name>
    <name type="synonym">Sertularia neritina</name>
    <dbReference type="NCBI Taxonomy" id="10212"/>
    <lineage>
        <taxon>Eukaryota</taxon>
        <taxon>Metazoa</taxon>
        <taxon>Spiralia</taxon>
        <taxon>Lophotrochozoa</taxon>
        <taxon>Bryozoa</taxon>
        <taxon>Gymnolaemata</taxon>
        <taxon>Cheilostomatida</taxon>
        <taxon>Flustrina</taxon>
        <taxon>Buguloidea</taxon>
        <taxon>Bugulidae</taxon>
        <taxon>Bugula</taxon>
    </lineage>
</organism>